<dbReference type="EMBL" id="SDIL01000004">
    <property type="protein sequence ID" value="RXK42034.1"/>
    <property type="molecule type" value="Genomic_DNA"/>
</dbReference>
<keyword evidence="2" id="KW-1185">Reference proteome</keyword>
<sequence length="284" mass="30927">MACILQGPPNTLSGQTQQFPGCSHDYFRLSDLAKKIMSATNMDLEDTYEHIQRLTNQDIGLIMLTGIESLGEFTSCNHWLCKPQYGPKSLLKGVLQHLAKNGDFDPSLIPDWLQPQPQVDFEMVLDLRNIAVKLSTLTQADNWEIKTAVEALKLTDLSLILMAGMEKLVSTSECYKNFQRVQECPNFPGVLVEGLSSPPSSYVLSHDVIGTPDPLTLDSISLLTGPSGTSGGSWGGGGPFINSQMTKAVVNLEETAVDFFLAAISTTQEGTLNFEAQTHSGSRT</sequence>
<dbReference type="InParanoid" id="A0A4Q1BV60"/>
<dbReference type="VEuPathDB" id="FungiDB:TREMEDRAFT_61928"/>
<evidence type="ECO:0000313" key="1">
    <source>
        <dbReference type="EMBL" id="RXK42034.1"/>
    </source>
</evidence>
<dbReference type="Proteomes" id="UP000289152">
    <property type="component" value="Unassembled WGS sequence"/>
</dbReference>
<comment type="caution">
    <text evidence="1">The sequence shown here is derived from an EMBL/GenBank/DDBJ whole genome shotgun (WGS) entry which is preliminary data.</text>
</comment>
<protein>
    <submittedName>
        <fullName evidence="1">Uncharacterized protein</fullName>
    </submittedName>
</protein>
<evidence type="ECO:0000313" key="2">
    <source>
        <dbReference type="Proteomes" id="UP000289152"/>
    </source>
</evidence>
<gene>
    <name evidence="1" type="ORF">M231_00755</name>
</gene>
<dbReference type="AlphaFoldDB" id="A0A4Q1BV60"/>
<organism evidence="1 2">
    <name type="scientific">Tremella mesenterica</name>
    <name type="common">Jelly fungus</name>
    <dbReference type="NCBI Taxonomy" id="5217"/>
    <lineage>
        <taxon>Eukaryota</taxon>
        <taxon>Fungi</taxon>
        <taxon>Dikarya</taxon>
        <taxon>Basidiomycota</taxon>
        <taxon>Agaricomycotina</taxon>
        <taxon>Tremellomycetes</taxon>
        <taxon>Tremellales</taxon>
        <taxon>Tremellaceae</taxon>
        <taxon>Tremella</taxon>
    </lineage>
</organism>
<accession>A0A4Q1BV60</accession>
<reference evidence="1 2" key="1">
    <citation type="submission" date="2016-06" db="EMBL/GenBank/DDBJ databases">
        <title>Evolution of pathogenesis and genome organization in the Tremellales.</title>
        <authorList>
            <person name="Cuomo C."/>
            <person name="Litvintseva A."/>
            <person name="Heitman J."/>
            <person name="Chen Y."/>
            <person name="Sun S."/>
            <person name="Springer D."/>
            <person name="Dromer F."/>
            <person name="Young S."/>
            <person name="Zeng Q."/>
            <person name="Chapman S."/>
            <person name="Gujja S."/>
            <person name="Saif S."/>
            <person name="Birren B."/>
        </authorList>
    </citation>
    <scope>NUCLEOTIDE SEQUENCE [LARGE SCALE GENOMIC DNA]</scope>
    <source>
        <strain evidence="1 2">ATCC 28783</strain>
    </source>
</reference>
<proteinExistence type="predicted"/>
<name>A0A4Q1BV60_TREME</name>